<comment type="caution">
    <text evidence="1">The sequence shown here is derived from an EMBL/GenBank/DDBJ whole genome shotgun (WGS) entry which is preliminary data.</text>
</comment>
<accession>A0ABW1JBY7</accession>
<proteinExistence type="predicted"/>
<organism evidence="1 2">
    <name type="scientific">Angustibacter luteus</name>
    <dbReference type="NCBI Taxonomy" id="658456"/>
    <lineage>
        <taxon>Bacteria</taxon>
        <taxon>Bacillati</taxon>
        <taxon>Actinomycetota</taxon>
        <taxon>Actinomycetes</taxon>
        <taxon>Kineosporiales</taxon>
        <taxon>Kineosporiaceae</taxon>
    </lineage>
</organism>
<dbReference type="RefSeq" id="WP_345718279.1">
    <property type="nucleotide sequence ID" value="NZ_BAABFP010000008.1"/>
</dbReference>
<sequence length="107" mass="11804">MPYAVQYDVPGDEALYGKITAAIGPKLPPALRMHLVAKAPSGRLRHIEVWDNAEEQERFQRERVGPAIAAVLRSLGIDDVADLPERETLELVDCQVPAMAPMGWRAS</sequence>
<evidence type="ECO:0000313" key="1">
    <source>
        <dbReference type="EMBL" id="MFC6006806.1"/>
    </source>
</evidence>
<keyword evidence="2" id="KW-1185">Reference proteome</keyword>
<evidence type="ECO:0008006" key="3">
    <source>
        <dbReference type="Google" id="ProtNLM"/>
    </source>
</evidence>
<name>A0ABW1JBY7_9ACTN</name>
<gene>
    <name evidence="1" type="ORF">ACFQDO_06645</name>
</gene>
<dbReference type="Proteomes" id="UP001596189">
    <property type="component" value="Unassembled WGS sequence"/>
</dbReference>
<evidence type="ECO:0000313" key="2">
    <source>
        <dbReference type="Proteomes" id="UP001596189"/>
    </source>
</evidence>
<dbReference type="EMBL" id="JBHSRD010000003">
    <property type="protein sequence ID" value="MFC6006806.1"/>
    <property type="molecule type" value="Genomic_DNA"/>
</dbReference>
<reference evidence="2" key="1">
    <citation type="journal article" date="2019" name="Int. J. Syst. Evol. Microbiol.">
        <title>The Global Catalogue of Microorganisms (GCM) 10K type strain sequencing project: providing services to taxonomists for standard genome sequencing and annotation.</title>
        <authorList>
            <consortium name="The Broad Institute Genomics Platform"/>
            <consortium name="The Broad Institute Genome Sequencing Center for Infectious Disease"/>
            <person name="Wu L."/>
            <person name="Ma J."/>
        </authorList>
    </citation>
    <scope>NUCLEOTIDE SEQUENCE [LARGE SCALE GENOMIC DNA]</scope>
    <source>
        <strain evidence="2">KACC 14249</strain>
    </source>
</reference>
<protein>
    <recommendedName>
        <fullName evidence="3">ABM domain-containing protein</fullName>
    </recommendedName>
</protein>